<evidence type="ECO:0000256" key="1">
    <source>
        <dbReference type="ARBA" id="ARBA00010646"/>
    </source>
</evidence>
<evidence type="ECO:0000313" key="6">
    <source>
        <dbReference type="EMBL" id="WAX56027.1"/>
    </source>
</evidence>
<dbReference type="InterPro" id="IPR028994">
    <property type="entry name" value="Integrin_alpha_N"/>
</dbReference>
<dbReference type="Pfam" id="PF01183">
    <property type="entry name" value="Glyco_hydro_25"/>
    <property type="match status" value="1"/>
</dbReference>
<dbReference type="InterPro" id="IPR018077">
    <property type="entry name" value="Glyco_hydro_fam25_subgr"/>
</dbReference>
<dbReference type="SMART" id="SM00641">
    <property type="entry name" value="Glyco_25"/>
    <property type="match status" value="1"/>
</dbReference>
<protein>
    <submittedName>
        <fullName evidence="6">FG-GAP-like repeat-containing protein</fullName>
    </submittedName>
</protein>
<keyword evidence="3" id="KW-0378">Hydrolase</keyword>
<evidence type="ECO:0000256" key="4">
    <source>
        <dbReference type="ARBA" id="ARBA00023295"/>
    </source>
</evidence>
<dbReference type="PROSITE" id="PS51904">
    <property type="entry name" value="GLYCOSYL_HYDROL_F25_2"/>
    <property type="match status" value="1"/>
</dbReference>
<dbReference type="Gene3D" id="3.20.20.80">
    <property type="entry name" value="Glycosidases"/>
    <property type="match status" value="1"/>
</dbReference>
<dbReference type="PANTHER" id="PTHR34135:SF2">
    <property type="entry name" value="LYSOZYME"/>
    <property type="match status" value="1"/>
</dbReference>
<feature type="signal peptide" evidence="5">
    <location>
        <begin position="1"/>
        <end position="20"/>
    </location>
</feature>
<dbReference type="InterPro" id="IPR002053">
    <property type="entry name" value="Glyco_hydro_25"/>
</dbReference>
<keyword evidence="7" id="KW-1185">Reference proteome</keyword>
<evidence type="ECO:0000256" key="5">
    <source>
        <dbReference type="SAM" id="SignalP"/>
    </source>
</evidence>
<dbReference type="SUPFAM" id="SSF69318">
    <property type="entry name" value="Integrin alpha N-terminal domain"/>
    <property type="match status" value="1"/>
</dbReference>
<dbReference type="InterPro" id="IPR017853">
    <property type="entry name" value="GH"/>
</dbReference>
<dbReference type="RefSeq" id="WP_269442553.1">
    <property type="nucleotide sequence ID" value="NZ_CP097463.1"/>
</dbReference>
<proteinExistence type="inferred from homology"/>
<dbReference type="Proteomes" id="UP001164693">
    <property type="component" value="Chromosome"/>
</dbReference>
<organism evidence="6 7">
    <name type="scientific">Jatrophihabitans cynanchi</name>
    <dbReference type="NCBI Taxonomy" id="2944128"/>
    <lineage>
        <taxon>Bacteria</taxon>
        <taxon>Bacillati</taxon>
        <taxon>Actinomycetota</taxon>
        <taxon>Actinomycetes</taxon>
        <taxon>Jatrophihabitantales</taxon>
        <taxon>Jatrophihabitantaceae</taxon>
        <taxon>Jatrophihabitans</taxon>
    </lineage>
</organism>
<keyword evidence="4" id="KW-0326">Glycosidase</keyword>
<keyword evidence="2 5" id="KW-0732">Signal</keyword>
<gene>
    <name evidence="6" type="ORF">M6B22_15990</name>
</gene>
<dbReference type="Pfam" id="PF13517">
    <property type="entry name" value="FG-GAP_3"/>
    <property type="match status" value="2"/>
</dbReference>
<dbReference type="EMBL" id="CP097463">
    <property type="protein sequence ID" value="WAX56027.1"/>
    <property type="molecule type" value="Genomic_DNA"/>
</dbReference>
<evidence type="ECO:0000256" key="2">
    <source>
        <dbReference type="ARBA" id="ARBA00022729"/>
    </source>
</evidence>
<evidence type="ECO:0000256" key="3">
    <source>
        <dbReference type="ARBA" id="ARBA00022801"/>
    </source>
</evidence>
<accession>A0ABY7JXI1</accession>
<dbReference type="PANTHER" id="PTHR34135">
    <property type="entry name" value="LYSOZYME"/>
    <property type="match status" value="1"/>
</dbReference>
<reference evidence="6" key="1">
    <citation type="submission" date="2022-05" db="EMBL/GenBank/DDBJ databases">
        <title>Jatrophihabitans sp. SB3-54 whole genome sequence.</title>
        <authorList>
            <person name="Suh M.K."/>
            <person name="Eom M.K."/>
            <person name="Kim J.S."/>
            <person name="Kim H.S."/>
            <person name="Do H.E."/>
            <person name="Shin Y.K."/>
            <person name="Lee J.-S."/>
        </authorList>
    </citation>
    <scope>NUCLEOTIDE SEQUENCE</scope>
    <source>
        <strain evidence="6">SB3-54</strain>
    </source>
</reference>
<sequence length="561" mass="57221">MVVWMAFAGVAALCATAVDALPPSHDSPIAPGGGGHAQAGAQAGLAPMVASARPAGVAGIDIASYQHPGGAEIDWSSVAGAGVKFAYVKASEGTTYVNPYYSDDALGAKTAGMYVGAYAFGRPDTNDPVEQADALLAAAPYRSDGRTLPPMIDLEGPYAGITGENDCWNLGSSAMRAWIGAFVNRLETKTGVRPLLYTSTNWWNACTASSTQFARLPLNIASWGSTSPAPLPAGWSSYTVWQYTASAQISGIQGDVDGDVFLGSVAALDALASPDRNIRLQGDVTGDGMADLVADYGSNTAVMASGGSAFATPAEWSSTPFYGVRATLSADVTGDGKSDLVAVNSGNTYVMTSTGTGFSAPRLWSGAAFYGVRATLSADVTGDGKSDLVAVNSGNTYVMTSTGTGFSAPRLWSGAAFYGVRATLSADVTGDGKSDLVAVNSGNTYVMTSTGTGFSAPRLWSGAAFYGVRATLSADVTGDGKSDLVAVNSGNTYVMTSTGTGFSAPRLWSGAAFYGVRATLSADVTGDGKSDLVAVNSGNTYVMTSTGTGFSTPQAWSTVFF</sequence>
<dbReference type="SUPFAM" id="SSF51445">
    <property type="entry name" value="(Trans)glycosidases"/>
    <property type="match status" value="1"/>
</dbReference>
<name>A0ABY7JXI1_9ACTN</name>
<evidence type="ECO:0000313" key="7">
    <source>
        <dbReference type="Proteomes" id="UP001164693"/>
    </source>
</evidence>
<dbReference type="InterPro" id="IPR013517">
    <property type="entry name" value="FG-GAP"/>
</dbReference>
<feature type="chain" id="PRO_5046801299" evidence="5">
    <location>
        <begin position="21"/>
        <end position="561"/>
    </location>
</feature>
<dbReference type="Gene3D" id="2.130.10.130">
    <property type="entry name" value="Integrin alpha, N-terminal"/>
    <property type="match status" value="1"/>
</dbReference>
<comment type="similarity">
    <text evidence="1">Belongs to the glycosyl hydrolase 25 family.</text>
</comment>